<evidence type="ECO:0000313" key="4">
    <source>
        <dbReference type="Proteomes" id="UP001206925"/>
    </source>
</evidence>
<feature type="repeat" description="PPR" evidence="2">
    <location>
        <begin position="595"/>
        <end position="629"/>
    </location>
</feature>
<feature type="repeat" description="PPR" evidence="2">
    <location>
        <begin position="630"/>
        <end position="664"/>
    </location>
</feature>
<dbReference type="InterPro" id="IPR002885">
    <property type="entry name" value="PPR_rpt"/>
</dbReference>
<evidence type="ECO:0000313" key="3">
    <source>
        <dbReference type="EMBL" id="KAI7758164.1"/>
    </source>
</evidence>
<feature type="repeat" description="PPR" evidence="2">
    <location>
        <begin position="415"/>
        <end position="449"/>
    </location>
</feature>
<name>A0AAD5DER0_AMBAR</name>
<feature type="repeat" description="PPR" evidence="2">
    <location>
        <begin position="468"/>
        <end position="502"/>
    </location>
</feature>
<evidence type="ECO:0000256" key="1">
    <source>
        <dbReference type="ARBA" id="ARBA00022737"/>
    </source>
</evidence>
<feature type="repeat" description="PPR" evidence="2">
    <location>
        <begin position="503"/>
        <end position="537"/>
    </location>
</feature>
<feature type="repeat" description="PPR" evidence="2">
    <location>
        <begin position="249"/>
        <end position="283"/>
    </location>
</feature>
<gene>
    <name evidence="3" type="ORF">M8C21_007276</name>
</gene>
<dbReference type="Pfam" id="PF13041">
    <property type="entry name" value="PPR_2"/>
    <property type="match status" value="4"/>
</dbReference>
<dbReference type="Pfam" id="PF12854">
    <property type="entry name" value="PPR_1"/>
    <property type="match status" value="1"/>
</dbReference>
<feature type="non-terminal residue" evidence="3">
    <location>
        <position position="731"/>
    </location>
</feature>
<dbReference type="Pfam" id="PF01535">
    <property type="entry name" value="PPR"/>
    <property type="match status" value="2"/>
</dbReference>
<dbReference type="PANTHER" id="PTHR47942:SF21">
    <property type="entry name" value="OS05G0275100 PROTEIN"/>
    <property type="match status" value="1"/>
</dbReference>
<reference evidence="3" key="1">
    <citation type="submission" date="2022-06" db="EMBL/GenBank/DDBJ databases">
        <title>Uncovering the hologenomic basis of an extraordinary plant invasion.</title>
        <authorList>
            <person name="Bieker V.C."/>
            <person name="Martin M.D."/>
            <person name="Gilbert T."/>
            <person name="Hodgins K."/>
            <person name="Battlay P."/>
            <person name="Petersen B."/>
            <person name="Wilson J."/>
        </authorList>
    </citation>
    <scope>NUCLEOTIDE SEQUENCE</scope>
    <source>
        <strain evidence="3">AA19_3_7</strain>
        <tissue evidence="3">Leaf</tissue>
    </source>
</reference>
<feature type="repeat" description="PPR" evidence="2">
    <location>
        <begin position="665"/>
        <end position="695"/>
    </location>
</feature>
<proteinExistence type="predicted"/>
<dbReference type="InterPro" id="IPR011990">
    <property type="entry name" value="TPR-like_helical_dom_sf"/>
</dbReference>
<evidence type="ECO:0008006" key="5">
    <source>
        <dbReference type="Google" id="ProtNLM"/>
    </source>
</evidence>
<keyword evidence="4" id="KW-1185">Reference proteome</keyword>
<dbReference type="InterPro" id="IPR051222">
    <property type="entry name" value="PPR/CCM1_RNA-binding"/>
</dbReference>
<feature type="repeat" description="PPR" evidence="2">
    <location>
        <begin position="563"/>
        <end position="593"/>
    </location>
</feature>
<dbReference type="PROSITE" id="PS51375">
    <property type="entry name" value="PPR"/>
    <property type="match status" value="11"/>
</dbReference>
<evidence type="ECO:0000256" key="2">
    <source>
        <dbReference type="PROSITE-ProRule" id="PRU00708"/>
    </source>
</evidence>
<dbReference type="PANTHER" id="PTHR47942">
    <property type="entry name" value="TETRATRICOPEPTIDE REPEAT (TPR)-LIKE SUPERFAMILY PROTEIN-RELATED"/>
    <property type="match status" value="1"/>
</dbReference>
<feature type="repeat" description="PPR" evidence="2">
    <location>
        <begin position="284"/>
        <end position="318"/>
    </location>
</feature>
<dbReference type="NCBIfam" id="TIGR00756">
    <property type="entry name" value="PPR"/>
    <property type="match status" value="10"/>
</dbReference>
<feature type="repeat" description="PPR" evidence="2">
    <location>
        <begin position="354"/>
        <end position="389"/>
    </location>
</feature>
<dbReference type="Proteomes" id="UP001206925">
    <property type="component" value="Unassembled WGS sequence"/>
</dbReference>
<organism evidence="3 4">
    <name type="scientific">Ambrosia artemisiifolia</name>
    <name type="common">Common ragweed</name>
    <dbReference type="NCBI Taxonomy" id="4212"/>
    <lineage>
        <taxon>Eukaryota</taxon>
        <taxon>Viridiplantae</taxon>
        <taxon>Streptophyta</taxon>
        <taxon>Embryophyta</taxon>
        <taxon>Tracheophyta</taxon>
        <taxon>Spermatophyta</taxon>
        <taxon>Magnoliopsida</taxon>
        <taxon>eudicotyledons</taxon>
        <taxon>Gunneridae</taxon>
        <taxon>Pentapetalae</taxon>
        <taxon>asterids</taxon>
        <taxon>campanulids</taxon>
        <taxon>Asterales</taxon>
        <taxon>Asteraceae</taxon>
        <taxon>Asteroideae</taxon>
        <taxon>Heliantheae alliance</taxon>
        <taxon>Heliantheae</taxon>
        <taxon>Ambrosia</taxon>
    </lineage>
</organism>
<dbReference type="EMBL" id="JAMZMK010000022">
    <property type="protein sequence ID" value="KAI7758164.1"/>
    <property type="molecule type" value="Genomic_DNA"/>
</dbReference>
<protein>
    <recommendedName>
        <fullName evidence="5">Pentatricopeptide repeat-containing protein</fullName>
    </recommendedName>
</protein>
<accession>A0AAD5DER0</accession>
<comment type="caution">
    <text evidence="3">The sequence shown here is derived from an EMBL/GenBank/DDBJ whole genome shotgun (WGS) entry which is preliminary data.</text>
</comment>
<dbReference type="AlphaFoldDB" id="A0AAD5DER0"/>
<dbReference type="Gene3D" id="1.25.40.10">
    <property type="entry name" value="Tetratricopeptide repeat domain"/>
    <property type="match status" value="6"/>
</dbReference>
<sequence length="731" mass="81307">INDPLHTPLSFDEAIRSINQPNAADTKVPTPVRAIAFDMVEENVGESLNKQGTDVNEDKSPSRYPKPTPAAFQCVAKCNGADGGMVAENGGDGVWGREDEEVWWLCWGVMVVYGGGSIDDRSRSQSSQMAATPIRFRATTLPKPLRHNILTTNSPHNPIITSNSLLSLTTSVHILTTNQRPSEAQSLLLRIITNTALSPTHIVDSFISTCGPSPILFDLLIRTYVQSRKLTQAVEAFNLIRRTKRISVSINSYNSLLGGLVKIGWVGLAWDVYNEAVSSGVRVNNYTMNIMVNVICKEGRFDKVKDLLLGFEGQGVRPDIVTYNTLVNGYSGVGRVDEAFEVMDVMRRNGLEPGLYAYNAVLKGVCRRNGGLERGKQIVEEMVCYGLTPDVATKCDVLEAESVFNEMLRNKVVPDFVTYSSLIGLFSKSANVDRALGWFKEMKRVGHGVISEAMKMRDEMVDRGCVLDVVTYNTLLNGLTKNKMIREADKLFQEMIERGVYPDFYTFTTLINGYVKAGNMKKAVTLFESMRQRNLKADVVTKGRVVEALGIWDEMIGKGIKPTIVTCNTIIKGYCRSGSPVDAAKFLNRMGIAPDNITFNTLIHGFMMEDEMGQAFDMVNKMESGGLVPNVVTYNVILDGFCKQGRMNEADMIYRKMIGKGLDPDRSTYVALINGYVSQENMKEAFRYHDQMLQRVEGRGQNKRDGQVQCLMVAKMITILQCIPNFSIRSL</sequence>
<keyword evidence="1" id="KW-0677">Repeat</keyword>
<feature type="repeat" description="PPR" evidence="2">
    <location>
        <begin position="319"/>
        <end position="353"/>
    </location>
</feature>